<evidence type="ECO:0000259" key="4">
    <source>
        <dbReference type="Pfam" id="PF10474"/>
    </source>
</evidence>
<evidence type="ECO:0000259" key="5">
    <source>
        <dbReference type="Pfam" id="PF10475"/>
    </source>
</evidence>
<dbReference type="InterPro" id="IPR019515">
    <property type="entry name" value="VPS54_N"/>
</dbReference>
<dbReference type="GO" id="GO:1990745">
    <property type="term" value="C:EARP complex"/>
    <property type="evidence" value="ECO:0007669"/>
    <property type="project" value="InterPro"/>
</dbReference>
<evidence type="ECO:0000313" key="7">
    <source>
        <dbReference type="RefSeq" id="XP_011505781.1"/>
    </source>
</evidence>
<feature type="domain" description="Syndetin C-terminal" evidence="4">
    <location>
        <begin position="624"/>
        <end position="855"/>
    </location>
</feature>
<dbReference type="Pfam" id="PF10474">
    <property type="entry name" value="Syndetin_C"/>
    <property type="match status" value="1"/>
</dbReference>
<dbReference type="GO" id="GO:0032456">
    <property type="term" value="P:endocytic recycling"/>
    <property type="evidence" value="ECO:0007669"/>
    <property type="project" value="InterPro"/>
</dbReference>
<evidence type="ECO:0000313" key="6">
    <source>
        <dbReference type="Proteomes" id="UP000695007"/>
    </source>
</evidence>
<dbReference type="KEGG" id="csol:105368468"/>
<protein>
    <submittedName>
        <fullName evidence="7">Coiled-coil domain-containing protein 132</fullName>
    </submittedName>
</protein>
<accession>A0AAJ7E2U3</accession>
<gene>
    <name evidence="7" type="primary">LOC105368468</name>
</gene>
<dbReference type="RefSeq" id="XP_011505781.1">
    <property type="nucleotide sequence ID" value="XM_011507479.1"/>
</dbReference>
<evidence type="ECO:0000256" key="2">
    <source>
        <dbReference type="ARBA" id="ARBA00022927"/>
    </source>
</evidence>
<evidence type="ECO:0000256" key="3">
    <source>
        <dbReference type="ARBA" id="ARBA00023054"/>
    </source>
</evidence>
<dbReference type="CTD" id="55610"/>
<dbReference type="Proteomes" id="UP000695007">
    <property type="component" value="Unplaced"/>
</dbReference>
<dbReference type="GO" id="GO:0015031">
    <property type="term" value="P:protein transport"/>
    <property type="evidence" value="ECO:0007669"/>
    <property type="project" value="UniProtKB-KW"/>
</dbReference>
<keyword evidence="2" id="KW-0653">Protein transport</keyword>
<organism evidence="6 7">
    <name type="scientific">Ceratosolen solmsi marchali</name>
    <dbReference type="NCBI Taxonomy" id="326594"/>
    <lineage>
        <taxon>Eukaryota</taxon>
        <taxon>Metazoa</taxon>
        <taxon>Ecdysozoa</taxon>
        <taxon>Arthropoda</taxon>
        <taxon>Hexapoda</taxon>
        <taxon>Insecta</taxon>
        <taxon>Pterygota</taxon>
        <taxon>Neoptera</taxon>
        <taxon>Endopterygota</taxon>
        <taxon>Hymenoptera</taxon>
        <taxon>Apocrita</taxon>
        <taxon>Proctotrupomorpha</taxon>
        <taxon>Chalcidoidea</taxon>
        <taxon>Agaonidae</taxon>
        <taxon>Agaoninae</taxon>
        <taxon>Ceratosolen</taxon>
    </lineage>
</organism>
<proteinExistence type="predicted"/>
<name>A0AAJ7E2U3_9HYME</name>
<dbReference type="GO" id="GO:0005829">
    <property type="term" value="C:cytosol"/>
    <property type="evidence" value="ECO:0007669"/>
    <property type="project" value="GOC"/>
</dbReference>
<keyword evidence="3" id="KW-0175">Coiled coil</keyword>
<dbReference type="GeneID" id="105368468"/>
<sequence>MSFSNKNSVKVTKKLDHLNPINQILFESNILEVDLVPDRDMFESIQREYFDVVGKFDICGLELSKIPKSFNSNDITEHCKHLIQQHYIVSKKVLLLVLQKQSKCKEIFDKIVEIEKYLTNTVKICKMCRNDLNLATHQFISSSLHILYHFRKQKILESILNVLYSIKTLYQTKDRLQQFLNEENYPKVISLISECQKAAITYNKYHCVISLYSNLSDILEQVEENLDLSLSKICTNFDINNYSSIQVAYNFLGKSQTAMDQLHMHFTAAVHNTAFNSILKYSQENEKKQYNYICNSISLSNFLPCLIELCRSLLVILQSYYLIVDKLRNGIIKVFNEVENKITVYLDGFDLIPLKFEEFIEALGIIDRVSAIGNKIFERNMTKLYICIKDKFINYFNFYHTSRLDELKIFLENDGWKLCPVKSNFNITQLLEFYETNVWTQDFINGIALPFNVIMDESTKEDFLQTTGDCPLKDLFEYSDDDEIPEELKYDFVDEINKESTIKKKRKHIGPIITNTTLSVLRICGKYLQVTRLFKDETKIVIQYMIQMFELYLYAVYSFFATDLQVSSDFGAMYGTNLKRTISRIKDSLIIDTTDISSDVFSDRKIHQPYLSSIIDLNDSSKLFCMLERFVAVESLIFLGQQYESFKFYLDSIIFHKEDQRYLNQFYLQTVTSTTALRKPVYMAAISKAFDVSNILILMNKVDWELKDVISQHSEYIDYTIQEIVSIKTKFLEIQNHVPLSKDVYQSLWESIAHLITHTFVEGFSNAKKCSNGGRALMQLDFTQLISKFETITSLRPMPYQEYVASYIKAYYLPESGMEAWIKTHTEYSAKHVIGLISCMYQNRKVKQRLLTFIEDQRLTR</sequence>
<dbReference type="InterPro" id="IPR019514">
    <property type="entry name" value="Syndetin_C"/>
</dbReference>
<dbReference type="PANTHER" id="PTHR13258:SF0">
    <property type="entry name" value="SYNDETIN"/>
    <property type="match status" value="1"/>
</dbReference>
<feature type="domain" description="Vacuolar protein sorting-associated protein 54 N-terminal" evidence="5">
    <location>
        <begin position="43"/>
        <end position="324"/>
    </location>
</feature>
<reference evidence="7" key="1">
    <citation type="submission" date="2025-08" db="UniProtKB">
        <authorList>
            <consortium name="RefSeq"/>
        </authorList>
    </citation>
    <scope>IDENTIFICATION</scope>
</reference>
<keyword evidence="6" id="KW-1185">Reference proteome</keyword>
<dbReference type="InterPro" id="IPR040047">
    <property type="entry name" value="VPS50"/>
</dbReference>
<dbReference type="GO" id="GO:0000149">
    <property type="term" value="F:SNARE binding"/>
    <property type="evidence" value="ECO:0007669"/>
    <property type="project" value="TreeGrafter"/>
</dbReference>
<evidence type="ECO:0000256" key="1">
    <source>
        <dbReference type="ARBA" id="ARBA00022448"/>
    </source>
</evidence>
<dbReference type="GO" id="GO:0042147">
    <property type="term" value="P:retrograde transport, endosome to Golgi"/>
    <property type="evidence" value="ECO:0007669"/>
    <property type="project" value="InterPro"/>
</dbReference>
<dbReference type="Pfam" id="PF10475">
    <property type="entry name" value="Vps54_N"/>
    <property type="match status" value="1"/>
</dbReference>
<keyword evidence="1" id="KW-0813">Transport</keyword>
<dbReference type="AlphaFoldDB" id="A0AAJ7E2U3"/>
<dbReference type="PANTHER" id="PTHR13258">
    <property type="entry name" value="SYNDETIN"/>
    <property type="match status" value="1"/>
</dbReference>